<protein>
    <submittedName>
        <fullName evidence="2">Uncharacterized protein</fullName>
    </submittedName>
</protein>
<proteinExistence type="predicted"/>
<evidence type="ECO:0000256" key="1">
    <source>
        <dbReference type="SAM" id="Phobius"/>
    </source>
</evidence>
<evidence type="ECO:0000313" key="3">
    <source>
        <dbReference type="Proteomes" id="UP000628710"/>
    </source>
</evidence>
<reference evidence="2" key="1">
    <citation type="submission" date="2020-12" db="EMBL/GenBank/DDBJ databases">
        <title>Marinomonas arctica sp. nov., a psychrotolerant bacterium isolated from the Arctic.</title>
        <authorList>
            <person name="Zhang Y."/>
        </authorList>
    </citation>
    <scope>NUCLEOTIDE SEQUENCE</scope>
    <source>
        <strain evidence="2">C1424</strain>
    </source>
</reference>
<keyword evidence="1" id="KW-1133">Transmembrane helix</keyword>
<feature type="transmembrane region" description="Helical" evidence="1">
    <location>
        <begin position="44"/>
        <end position="62"/>
    </location>
</feature>
<evidence type="ECO:0000313" key="2">
    <source>
        <dbReference type="EMBL" id="MBJ7539859.1"/>
    </source>
</evidence>
<accession>A0A934MXZ8</accession>
<organism evidence="2 3">
    <name type="scientific">Marinomonas transparens</name>
    <dbReference type="NCBI Taxonomy" id="2795388"/>
    <lineage>
        <taxon>Bacteria</taxon>
        <taxon>Pseudomonadati</taxon>
        <taxon>Pseudomonadota</taxon>
        <taxon>Gammaproteobacteria</taxon>
        <taxon>Oceanospirillales</taxon>
        <taxon>Oceanospirillaceae</taxon>
        <taxon>Marinomonas</taxon>
    </lineage>
</organism>
<dbReference type="Proteomes" id="UP000628710">
    <property type="component" value="Unassembled WGS sequence"/>
</dbReference>
<comment type="caution">
    <text evidence="2">The sequence shown here is derived from an EMBL/GenBank/DDBJ whole genome shotgun (WGS) entry which is preliminary data.</text>
</comment>
<dbReference type="RefSeq" id="WP_199470254.1">
    <property type="nucleotide sequence ID" value="NZ_JAEMNX010000034.1"/>
</dbReference>
<keyword evidence="1" id="KW-0472">Membrane</keyword>
<keyword evidence="1" id="KW-0812">Transmembrane</keyword>
<keyword evidence="3" id="KW-1185">Reference proteome</keyword>
<gene>
    <name evidence="2" type="ORF">I8J31_19485</name>
</gene>
<dbReference type="AlphaFoldDB" id="A0A934MXZ8"/>
<sequence>MNKYLNKSTVATTLSTLVIAGVTYIDEENLTAPVRDAIRMFTPILSHVIIVVAMWIFIKSGFDTIEGMRETKIREKRRKEIQQDIHILSQAIKSNLLTDKDKISKQAELSAKLTELTNMKVKVKDS</sequence>
<dbReference type="EMBL" id="JAEMNX010000034">
    <property type="protein sequence ID" value="MBJ7539859.1"/>
    <property type="molecule type" value="Genomic_DNA"/>
</dbReference>
<name>A0A934MXZ8_9GAMM</name>